<evidence type="ECO:0000256" key="1">
    <source>
        <dbReference type="SAM" id="MobiDB-lite"/>
    </source>
</evidence>
<evidence type="ECO:0000313" key="3">
    <source>
        <dbReference type="EMBL" id="KAK7230950.1"/>
    </source>
</evidence>
<sequence length="171" mass="17687">MRALALLALAAVADAWDVNATGASAGCGSAPPVYPGAPAAKLAMWAPDANPLFPDGYAQRHYFLWVPPTYDPKQPASLVVDFHGFYDNAGDEVEESGLIAVATAAGLNYVVVYPVGSGGGGSGDSRSWNVDGNGLNRDDGPGGPVCRLPRAASRGRDDVREIWGGQNNEAS</sequence>
<name>A0ABR1FHL1_AURAN</name>
<dbReference type="Proteomes" id="UP001363151">
    <property type="component" value="Unassembled WGS sequence"/>
</dbReference>
<feature type="chain" id="PRO_5046066028" description="Feruloyl esterase" evidence="2">
    <location>
        <begin position="16"/>
        <end position="171"/>
    </location>
</feature>
<keyword evidence="4" id="KW-1185">Reference proteome</keyword>
<dbReference type="InterPro" id="IPR029058">
    <property type="entry name" value="AB_hydrolase_fold"/>
</dbReference>
<proteinExistence type="predicted"/>
<comment type="caution">
    <text evidence="3">The sequence shown here is derived from an EMBL/GenBank/DDBJ whole genome shotgun (WGS) entry which is preliminary data.</text>
</comment>
<evidence type="ECO:0000256" key="2">
    <source>
        <dbReference type="SAM" id="SignalP"/>
    </source>
</evidence>
<feature type="region of interest" description="Disordered" evidence="1">
    <location>
        <begin position="120"/>
        <end position="171"/>
    </location>
</feature>
<dbReference type="SUPFAM" id="SSF53474">
    <property type="entry name" value="alpha/beta-Hydrolases"/>
    <property type="match status" value="1"/>
</dbReference>
<evidence type="ECO:0000313" key="4">
    <source>
        <dbReference type="Proteomes" id="UP001363151"/>
    </source>
</evidence>
<dbReference type="EMBL" id="JBBJCI010000421">
    <property type="protein sequence ID" value="KAK7230950.1"/>
    <property type="molecule type" value="Genomic_DNA"/>
</dbReference>
<organism evidence="3 4">
    <name type="scientific">Aureococcus anophagefferens</name>
    <name type="common">Harmful bloom alga</name>
    <dbReference type="NCBI Taxonomy" id="44056"/>
    <lineage>
        <taxon>Eukaryota</taxon>
        <taxon>Sar</taxon>
        <taxon>Stramenopiles</taxon>
        <taxon>Ochrophyta</taxon>
        <taxon>Pelagophyceae</taxon>
        <taxon>Pelagomonadales</taxon>
        <taxon>Pelagomonadaceae</taxon>
        <taxon>Aureococcus</taxon>
    </lineage>
</organism>
<protein>
    <recommendedName>
        <fullName evidence="5">Feruloyl esterase</fullName>
    </recommendedName>
</protein>
<gene>
    <name evidence="3" type="ORF">SO694_00077015</name>
</gene>
<reference evidence="3 4" key="1">
    <citation type="submission" date="2024-03" db="EMBL/GenBank/DDBJ databases">
        <title>Aureococcus anophagefferens CCMP1851 and Kratosvirus quantuckense: Draft genome of a second virus-susceptible host strain in the model system.</title>
        <authorList>
            <person name="Chase E."/>
            <person name="Truchon A.R."/>
            <person name="Schepens W."/>
            <person name="Wilhelm S.W."/>
        </authorList>
    </citation>
    <scope>NUCLEOTIDE SEQUENCE [LARGE SCALE GENOMIC DNA]</scope>
    <source>
        <strain evidence="3 4">CCMP1851</strain>
    </source>
</reference>
<dbReference type="Gene3D" id="3.40.50.1820">
    <property type="entry name" value="alpha/beta hydrolase"/>
    <property type="match status" value="1"/>
</dbReference>
<feature type="signal peptide" evidence="2">
    <location>
        <begin position="1"/>
        <end position="15"/>
    </location>
</feature>
<keyword evidence="2" id="KW-0732">Signal</keyword>
<evidence type="ECO:0008006" key="5">
    <source>
        <dbReference type="Google" id="ProtNLM"/>
    </source>
</evidence>
<accession>A0ABR1FHL1</accession>